<evidence type="ECO:0008006" key="4">
    <source>
        <dbReference type="Google" id="ProtNLM"/>
    </source>
</evidence>
<evidence type="ECO:0000256" key="1">
    <source>
        <dbReference type="SAM" id="Phobius"/>
    </source>
</evidence>
<proteinExistence type="predicted"/>
<evidence type="ECO:0000313" key="2">
    <source>
        <dbReference type="EMBL" id="USQ96304.1"/>
    </source>
</evidence>
<gene>
    <name evidence="2" type="ORF">MZV50_01525</name>
</gene>
<organism evidence="2 3">
    <name type="scientific">Caulobacter segnis</name>
    <dbReference type="NCBI Taxonomy" id="88688"/>
    <lineage>
        <taxon>Bacteria</taxon>
        <taxon>Pseudomonadati</taxon>
        <taxon>Pseudomonadota</taxon>
        <taxon>Alphaproteobacteria</taxon>
        <taxon>Caulobacterales</taxon>
        <taxon>Caulobacteraceae</taxon>
        <taxon>Caulobacter</taxon>
    </lineage>
</organism>
<dbReference type="Proteomes" id="UP001057520">
    <property type="component" value="Chromosome"/>
</dbReference>
<reference evidence="2 3" key="1">
    <citation type="submission" date="2022-04" db="EMBL/GenBank/DDBJ databases">
        <title>Genome sequence of soybean root-associated Caulobacter segnis RL271.</title>
        <authorList>
            <person name="Longley R."/>
            <person name="Bonito G."/>
            <person name="Trigodet F."/>
            <person name="Crosson S."/>
            <person name="Fiebig A."/>
        </authorList>
    </citation>
    <scope>NUCLEOTIDE SEQUENCE [LARGE SCALE GENOMIC DNA]</scope>
    <source>
        <strain evidence="2 3">RL271</strain>
    </source>
</reference>
<keyword evidence="1" id="KW-0472">Membrane</keyword>
<name>A0ABY4ZUK3_9CAUL</name>
<keyword evidence="1" id="KW-1133">Transmembrane helix</keyword>
<sequence length="107" mass="11114">MTDISSFTPDTSSAAAALDGAKKTTAEKTKQAKEAVSKAVKSARETATEVAQQTRTFASEKAKVGAAWTRDKAQVAHHVAEDHPMGVALGAFAIGLGVGFLIARNLD</sequence>
<keyword evidence="1" id="KW-0812">Transmembrane</keyword>
<evidence type="ECO:0000313" key="3">
    <source>
        <dbReference type="Proteomes" id="UP001057520"/>
    </source>
</evidence>
<dbReference type="EMBL" id="CP096040">
    <property type="protein sequence ID" value="USQ96304.1"/>
    <property type="molecule type" value="Genomic_DNA"/>
</dbReference>
<keyword evidence="3" id="KW-1185">Reference proteome</keyword>
<protein>
    <recommendedName>
        <fullName evidence="4">DUF883 domain-containing protein</fullName>
    </recommendedName>
</protein>
<accession>A0ABY4ZUK3</accession>
<feature type="transmembrane region" description="Helical" evidence="1">
    <location>
        <begin position="85"/>
        <end position="103"/>
    </location>
</feature>